<dbReference type="InterPro" id="IPR013087">
    <property type="entry name" value="Znf_C2H2_type"/>
</dbReference>
<feature type="region of interest" description="Disordered" evidence="8">
    <location>
        <begin position="477"/>
        <end position="509"/>
    </location>
</feature>
<dbReference type="OrthoDB" id="6431597at2759"/>
<feature type="domain" description="C2H2-type" evidence="9">
    <location>
        <begin position="918"/>
        <end position="946"/>
    </location>
</feature>
<accession>A0A7R9L5U3</accession>
<keyword evidence="5" id="KW-0862">Zinc</keyword>
<dbReference type="FunFam" id="3.30.160.60:FF:000125">
    <property type="entry name" value="Putative zinc finger protein 143"/>
    <property type="match status" value="1"/>
</dbReference>
<feature type="domain" description="C2H2-type" evidence="9">
    <location>
        <begin position="553"/>
        <end position="581"/>
    </location>
</feature>
<feature type="domain" description="C2H2-type" evidence="9">
    <location>
        <begin position="776"/>
        <end position="799"/>
    </location>
</feature>
<evidence type="ECO:0000256" key="1">
    <source>
        <dbReference type="ARBA" id="ARBA00004123"/>
    </source>
</evidence>
<gene>
    <name evidence="10" type="ORF">OSB1V03_LOCUS15023</name>
</gene>
<feature type="non-terminal residue" evidence="10">
    <location>
        <position position="1173"/>
    </location>
</feature>
<feature type="domain" description="C2H2-type" evidence="9">
    <location>
        <begin position="1062"/>
        <end position="1091"/>
    </location>
</feature>
<feature type="domain" description="C2H2-type" evidence="9">
    <location>
        <begin position="945"/>
        <end position="975"/>
    </location>
</feature>
<feature type="non-terminal residue" evidence="10">
    <location>
        <position position="1"/>
    </location>
</feature>
<dbReference type="PROSITE" id="PS50157">
    <property type="entry name" value="ZINC_FINGER_C2H2_2"/>
    <property type="match status" value="15"/>
</dbReference>
<keyword evidence="11" id="KW-1185">Reference proteome</keyword>
<dbReference type="PROSITE" id="PS00028">
    <property type="entry name" value="ZINC_FINGER_C2H2_1"/>
    <property type="match status" value="16"/>
</dbReference>
<feature type="domain" description="C2H2-type" evidence="9">
    <location>
        <begin position="599"/>
        <end position="628"/>
    </location>
</feature>
<keyword evidence="4 7" id="KW-0863">Zinc-finger</keyword>
<sequence>KNSGVECRFCGNRQLRNSAKCRRHTYICGECPEEIKQTLYYEGTKPTARKTSDVWRHWKHVSGIGDKAVVECMYCGHKLQKHAPKCRQHLWKCPKCPTNVMGSDMESSDNGSDSCGGGPDLGGDSDSGDHQPIEPIVSKYRPQVYETVDIWRHWKHVSGSGAKSIVECMYCGHKLQKHAPKCRRHIMKCPKNVKHMVTNDNDLDSCGGGPGFGGDSYSGADQPIEPIVPKYRPRVFRPVDIWRHWKHVSGSGSKSVVECMYCGNKQQKHAPKCRRHLMKCPKNPKNMDNSDNDSDSFGSGPAFGGDSDSGADQPIEPIVRQYRPRVCKSVEIHDLLDELSDENKRLLDELKFAQKYIEFMQNYRKCVLVYKRKCVCVHTIDHKPIVQRLETRYDDIKTQIQRMRIQSDADCSDSEVKSVAKRKQNNSLIALINAFNPSVNSVTINDNQSSGGEDSGDDYNPIADDFELNYYPVLEPNNKKSTNTVGKQSTHRSAHTSGRLTPSGQTKGKDTFYQYRKADGKIKCQWTGCRLYFVKPNHMWRHYRSKHTTIRPFKCPQCPKAFAFNDGLRQHLIVCHNSGATDGNQWDRKAVDETDEQSHECCINDCERVFDDKESLDKHMRDDHNYRPVTREDILLKKGIRPVTREDILLKKGIRCDWPDCEVVCQTSRSLEMHRYRAHTKTKSLVCGECGSCFGTKHCLNNHKKRCTSLLKYRRYKGGPAADDTDDELSPSAAKRQRTAIDEIFWCQYPNCGREYSTQSELKTHIGEQHNTGGQYKCQKCDMSFDGRYNLRKHEIQTHETVYEEEEEEAMSGEEIAEDGHPIYACDWVGCDDRFRIVKKLQHHYRTVHNSDYALKCHKCDKRFRERHKLRKHKIIYHSTGAPKMPYQCAYEGCGQGFIENFQLVAHTRKEHTLEQPYECQQCDRRFVLEVYLTRHVAHNHSKAYGCEACDQTFDTKTALNGHHSENPDHLQHRCDRCAKKFNTNDILIQHYNEKHVMERKFKCPEPDCDRQYISYRLLRKHMVVHRGVRSHVCEWPGCEKAFFTSTNLKVHRDMHTDVRNFRCEYQFCGKTFRKRVTRDTHMATHQAIKKFGCCWPGCEETFVMRVAIDAHIYEHQGLKPYRCQMDGCKIACRRQNSLKRHYTNIHHRNDIVVKNLTKQYPTDQYIMINSDL</sequence>
<evidence type="ECO:0000313" key="11">
    <source>
        <dbReference type="Proteomes" id="UP000759131"/>
    </source>
</evidence>
<dbReference type="SUPFAM" id="SSF57667">
    <property type="entry name" value="beta-beta-alpha zinc fingers"/>
    <property type="match status" value="7"/>
</dbReference>
<evidence type="ECO:0000313" key="10">
    <source>
        <dbReference type="EMBL" id="CAD7634627.1"/>
    </source>
</evidence>
<feature type="compositionally biased region" description="Polar residues" evidence="8">
    <location>
        <begin position="495"/>
        <end position="506"/>
    </location>
</feature>
<dbReference type="SMART" id="SM00355">
    <property type="entry name" value="ZnF_C2H2"/>
    <property type="match status" value="18"/>
</dbReference>
<feature type="region of interest" description="Disordered" evidence="8">
    <location>
        <begin position="280"/>
        <end position="314"/>
    </location>
</feature>
<feature type="domain" description="C2H2-type" evidence="9">
    <location>
        <begin position="522"/>
        <end position="552"/>
    </location>
</feature>
<feature type="domain" description="C2H2-type" evidence="9">
    <location>
        <begin position="855"/>
        <end position="883"/>
    </location>
</feature>
<dbReference type="GO" id="GO:0005634">
    <property type="term" value="C:nucleus"/>
    <property type="evidence" value="ECO:0007669"/>
    <property type="project" value="UniProtKB-SubCell"/>
</dbReference>
<evidence type="ECO:0000256" key="3">
    <source>
        <dbReference type="ARBA" id="ARBA00022737"/>
    </source>
</evidence>
<dbReference type="GO" id="GO:0010468">
    <property type="term" value="P:regulation of gene expression"/>
    <property type="evidence" value="ECO:0007669"/>
    <property type="project" value="TreeGrafter"/>
</dbReference>
<comment type="subcellular location">
    <subcellularLocation>
        <location evidence="1">Nucleus</location>
    </subcellularLocation>
</comment>
<keyword evidence="6" id="KW-0539">Nucleus</keyword>
<dbReference type="PANTHER" id="PTHR16515:SF66">
    <property type="entry name" value="C2H2-TYPE DOMAIN-CONTAINING PROTEIN"/>
    <property type="match status" value="1"/>
</dbReference>
<dbReference type="EMBL" id="OC869575">
    <property type="protein sequence ID" value="CAD7634627.1"/>
    <property type="molecule type" value="Genomic_DNA"/>
</dbReference>
<evidence type="ECO:0000256" key="7">
    <source>
        <dbReference type="PROSITE-ProRule" id="PRU00042"/>
    </source>
</evidence>
<protein>
    <recommendedName>
        <fullName evidence="9">C2H2-type domain-containing protein</fullName>
    </recommendedName>
</protein>
<feature type="domain" description="C2H2-type" evidence="9">
    <location>
        <begin position="745"/>
        <end position="770"/>
    </location>
</feature>
<evidence type="ECO:0000259" key="9">
    <source>
        <dbReference type="PROSITE" id="PS50157"/>
    </source>
</evidence>
<dbReference type="InterPro" id="IPR036236">
    <property type="entry name" value="Znf_C2H2_sf"/>
</dbReference>
<dbReference type="Gene3D" id="3.30.160.60">
    <property type="entry name" value="Classic Zinc Finger"/>
    <property type="match status" value="10"/>
</dbReference>
<feature type="region of interest" description="Disordered" evidence="8">
    <location>
        <begin position="104"/>
        <end position="136"/>
    </location>
</feature>
<dbReference type="Proteomes" id="UP000759131">
    <property type="component" value="Unassembled WGS sequence"/>
</dbReference>
<evidence type="ECO:0000256" key="5">
    <source>
        <dbReference type="ARBA" id="ARBA00022833"/>
    </source>
</evidence>
<evidence type="ECO:0000256" key="6">
    <source>
        <dbReference type="ARBA" id="ARBA00023242"/>
    </source>
</evidence>
<dbReference type="GO" id="GO:0008270">
    <property type="term" value="F:zinc ion binding"/>
    <property type="evidence" value="ECO:0007669"/>
    <property type="project" value="UniProtKB-KW"/>
</dbReference>
<feature type="domain" description="C2H2-type" evidence="9">
    <location>
        <begin position="1092"/>
        <end position="1121"/>
    </location>
</feature>
<keyword evidence="3" id="KW-0677">Repeat</keyword>
<evidence type="ECO:0000256" key="4">
    <source>
        <dbReference type="ARBA" id="ARBA00022771"/>
    </source>
</evidence>
<reference evidence="10" key="1">
    <citation type="submission" date="2020-11" db="EMBL/GenBank/DDBJ databases">
        <authorList>
            <person name="Tran Van P."/>
        </authorList>
    </citation>
    <scope>NUCLEOTIDE SEQUENCE</scope>
</reference>
<organism evidence="10">
    <name type="scientific">Medioppia subpectinata</name>
    <dbReference type="NCBI Taxonomy" id="1979941"/>
    <lineage>
        <taxon>Eukaryota</taxon>
        <taxon>Metazoa</taxon>
        <taxon>Ecdysozoa</taxon>
        <taxon>Arthropoda</taxon>
        <taxon>Chelicerata</taxon>
        <taxon>Arachnida</taxon>
        <taxon>Acari</taxon>
        <taxon>Acariformes</taxon>
        <taxon>Sarcoptiformes</taxon>
        <taxon>Oribatida</taxon>
        <taxon>Brachypylina</taxon>
        <taxon>Oppioidea</taxon>
        <taxon>Oppiidae</taxon>
        <taxon>Medioppia</taxon>
    </lineage>
</organism>
<feature type="compositionally biased region" description="Polar residues" evidence="8">
    <location>
        <begin position="479"/>
        <end position="488"/>
    </location>
</feature>
<dbReference type="PANTHER" id="PTHR16515">
    <property type="entry name" value="PR DOMAIN ZINC FINGER PROTEIN"/>
    <property type="match status" value="1"/>
</dbReference>
<dbReference type="InterPro" id="IPR050331">
    <property type="entry name" value="Zinc_finger"/>
</dbReference>
<feature type="domain" description="C2H2-type" evidence="9">
    <location>
        <begin position="1002"/>
        <end position="1031"/>
    </location>
</feature>
<feature type="domain" description="C2H2-type" evidence="9">
    <location>
        <begin position="887"/>
        <end position="917"/>
    </location>
</feature>
<evidence type="ECO:0000256" key="8">
    <source>
        <dbReference type="SAM" id="MobiDB-lite"/>
    </source>
</evidence>
<evidence type="ECO:0000256" key="2">
    <source>
        <dbReference type="ARBA" id="ARBA00022723"/>
    </source>
</evidence>
<dbReference type="Pfam" id="PF00096">
    <property type="entry name" value="zf-C2H2"/>
    <property type="match status" value="3"/>
</dbReference>
<keyword evidence="2" id="KW-0479">Metal-binding</keyword>
<feature type="domain" description="C2H2-type" evidence="9">
    <location>
        <begin position="973"/>
        <end position="1001"/>
    </location>
</feature>
<feature type="domain" description="C2H2-type" evidence="9">
    <location>
        <begin position="824"/>
        <end position="854"/>
    </location>
</feature>
<name>A0A7R9L5U3_9ACAR</name>
<proteinExistence type="predicted"/>
<feature type="domain" description="C2H2-type" evidence="9">
    <location>
        <begin position="1032"/>
        <end position="1061"/>
    </location>
</feature>
<dbReference type="EMBL" id="CAJPIZ010015000">
    <property type="protein sequence ID" value="CAG2115057.1"/>
    <property type="molecule type" value="Genomic_DNA"/>
</dbReference>
<dbReference type="AlphaFoldDB" id="A0A7R9L5U3"/>